<dbReference type="SMART" id="SM00066">
    <property type="entry name" value="GAL4"/>
    <property type="match status" value="1"/>
</dbReference>
<dbReference type="InterPro" id="IPR053157">
    <property type="entry name" value="Sterol_Uptake_Regulator"/>
</dbReference>
<sequence>MYARRAYTKTRTGCLQCKQRKIKCDEHKPSCCNCKRHQSSCSYLQYIPVGSRPGHPHPSILPTSQHSTQTIRSRTPSQLSFRESSPSKGLRPLPLEFTILDLELLYFYTTTTSNEILGHHLTGTHVWQTHVVTISFQHTFLLYELLSLAAQHLAFLHTASLSQSKRYLNAATLYHLKSISTFRNELQNITRENSDACCACASLLGLHAWTNPGGRGSSLFFPGQEAVESSPGSGIAWYKLHRGANEILKSNLERIRDGQLWDMIRPWQSISPQAVGFEFPTPLPMEEGANLDAVAECWVYSDLSIDDKLALEEALQTLRLIFSMVSIMDIEISNYTAILSWTTIMPKRFCEMVEEKYPQALILVAVYCVLLKRLDEFWWIRGKAESLMGAVKRELPGVWDSWLEWPSRELDGSAIDGEGKALVCHIK</sequence>
<dbReference type="InterPro" id="IPR001138">
    <property type="entry name" value="Zn2Cys6_DnaBD"/>
</dbReference>
<accession>A0A0C3HL36</accession>
<dbReference type="OrthoDB" id="5386330at2759"/>
<dbReference type="InParanoid" id="A0A0C3HL36"/>
<dbReference type="CDD" id="cd00067">
    <property type="entry name" value="GAL4"/>
    <property type="match status" value="1"/>
</dbReference>
<evidence type="ECO:0000259" key="2">
    <source>
        <dbReference type="PROSITE" id="PS50048"/>
    </source>
</evidence>
<gene>
    <name evidence="3" type="ORF">OIDMADRAFT_160601</name>
</gene>
<keyword evidence="1" id="KW-0539">Nucleus</keyword>
<reference evidence="3 4" key="1">
    <citation type="submission" date="2014-04" db="EMBL/GenBank/DDBJ databases">
        <authorList>
            <consortium name="DOE Joint Genome Institute"/>
            <person name="Kuo A."/>
            <person name="Martino E."/>
            <person name="Perotto S."/>
            <person name="Kohler A."/>
            <person name="Nagy L.G."/>
            <person name="Floudas D."/>
            <person name="Copeland A."/>
            <person name="Barry K.W."/>
            <person name="Cichocki N."/>
            <person name="Veneault-Fourrey C."/>
            <person name="LaButti K."/>
            <person name="Lindquist E.A."/>
            <person name="Lipzen A."/>
            <person name="Lundell T."/>
            <person name="Morin E."/>
            <person name="Murat C."/>
            <person name="Sun H."/>
            <person name="Tunlid A."/>
            <person name="Henrissat B."/>
            <person name="Grigoriev I.V."/>
            <person name="Hibbett D.S."/>
            <person name="Martin F."/>
            <person name="Nordberg H.P."/>
            <person name="Cantor M.N."/>
            <person name="Hua S.X."/>
        </authorList>
    </citation>
    <scope>NUCLEOTIDE SEQUENCE [LARGE SCALE GENOMIC DNA]</scope>
    <source>
        <strain evidence="3 4">Zn</strain>
    </source>
</reference>
<dbReference type="InterPro" id="IPR021858">
    <property type="entry name" value="Fun_TF"/>
</dbReference>
<dbReference type="SUPFAM" id="SSF57701">
    <property type="entry name" value="Zn2/Cys6 DNA-binding domain"/>
    <property type="match status" value="1"/>
</dbReference>
<dbReference type="InterPro" id="IPR036864">
    <property type="entry name" value="Zn2-C6_fun-type_DNA-bd_sf"/>
</dbReference>
<dbReference type="GO" id="GO:0001228">
    <property type="term" value="F:DNA-binding transcription activator activity, RNA polymerase II-specific"/>
    <property type="evidence" value="ECO:0007669"/>
    <property type="project" value="TreeGrafter"/>
</dbReference>
<keyword evidence="4" id="KW-1185">Reference proteome</keyword>
<dbReference type="HOGENOM" id="CLU_024934_5_2_1"/>
<dbReference type="Gene3D" id="4.10.240.10">
    <property type="entry name" value="Zn(2)-C6 fungal-type DNA-binding domain"/>
    <property type="match status" value="1"/>
</dbReference>
<dbReference type="AlphaFoldDB" id="A0A0C3HL36"/>
<proteinExistence type="predicted"/>
<evidence type="ECO:0000256" key="1">
    <source>
        <dbReference type="ARBA" id="ARBA00023242"/>
    </source>
</evidence>
<dbReference type="GO" id="GO:0008270">
    <property type="term" value="F:zinc ion binding"/>
    <property type="evidence" value="ECO:0007669"/>
    <property type="project" value="InterPro"/>
</dbReference>
<organism evidence="3 4">
    <name type="scientific">Oidiodendron maius (strain Zn)</name>
    <dbReference type="NCBI Taxonomy" id="913774"/>
    <lineage>
        <taxon>Eukaryota</taxon>
        <taxon>Fungi</taxon>
        <taxon>Dikarya</taxon>
        <taxon>Ascomycota</taxon>
        <taxon>Pezizomycotina</taxon>
        <taxon>Leotiomycetes</taxon>
        <taxon>Leotiomycetes incertae sedis</taxon>
        <taxon>Myxotrichaceae</taxon>
        <taxon>Oidiodendron</taxon>
    </lineage>
</organism>
<dbReference type="EMBL" id="KN832874">
    <property type="protein sequence ID" value="KIN03047.1"/>
    <property type="molecule type" value="Genomic_DNA"/>
</dbReference>
<reference evidence="4" key="2">
    <citation type="submission" date="2015-01" db="EMBL/GenBank/DDBJ databases">
        <title>Evolutionary Origins and Diversification of the Mycorrhizal Mutualists.</title>
        <authorList>
            <consortium name="DOE Joint Genome Institute"/>
            <consortium name="Mycorrhizal Genomics Consortium"/>
            <person name="Kohler A."/>
            <person name="Kuo A."/>
            <person name="Nagy L.G."/>
            <person name="Floudas D."/>
            <person name="Copeland A."/>
            <person name="Barry K.W."/>
            <person name="Cichocki N."/>
            <person name="Veneault-Fourrey C."/>
            <person name="LaButti K."/>
            <person name="Lindquist E.A."/>
            <person name="Lipzen A."/>
            <person name="Lundell T."/>
            <person name="Morin E."/>
            <person name="Murat C."/>
            <person name="Riley R."/>
            <person name="Ohm R."/>
            <person name="Sun H."/>
            <person name="Tunlid A."/>
            <person name="Henrissat B."/>
            <person name="Grigoriev I.V."/>
            <person name="Hibbett D.S."/>
            <person name="Martin F."/>
        </authorList>
    </citation>
    <scope>NUCLEOTIDE SEQUENCE [LARGE SCALE GENOMIC DNA]</scope>
    <source>
        <strain evidence="4">Zn</strain>
    </source>
</reference>
<dbReference type="PROSITE" id="PS50048">
    <property type="entry name" value="ZN2_CY6_FUNGAL_2"/>
    <property type="match status" value="1"/>
</dbReference>
<dbReference type="PANTHER" id="PTHR47784:SF5">
    <property type="entry name" value="STEROL UPTAKE CONTROL PROTEIN 2"/>
    <property type="match status" value="1"/>
</dbReference>
<evidence type="ECO:0000313" key="4">
    <source>
        <dbReference type="Proteomes" id="UP000054321"/>
    </source>
</evidence>
<dbReference type="PANTHER" id="PTHR47784">
    <property type="entry name" value="STEROL UPTAKE CONTROL PROTEIN 2"/>
    <property type="match status" value="1"/>
</dbReference>
<dbReference type="Proteomes" id="UP000054321">
    <property type="component" value="Unassembled WGS sequence"/>
</dbReference>
<dbReference type="Pfam" id="PF00172">
    <property type="entry name" value="Zn_clus"/>
    <property type="match status" value="1"/>
</dbReference>
<protein>
    <recommendedName>
        <fullName evidence="2">Zn(2)-C6 fungal-type domain-containing protein</fullName>
    </recommendedName>
</protein>
<feature type="domain" description="Zn(2)-C6 fungal-type" evidence="2">
    <location>
        <begin position="13"/>
        <end position="43"/>
    </location>
</feature>
<evidence type="ECO:0000313" key="3">
    <source>
        <dbReference type="EMBL" id="KIN03047.1"/>
    </source>
</evidence>
<dbReference type="PROSITE" id="PS00463">
    <property type="entry name" value="ZN2_CY6_FUNGAL_1"/>
    <property type="match status" value="1"/>
</dbReference>
<name>A0A0C3HL36_OIDMZ</name>
<dbReference type="Pfam" id="PF11951">
    <property type="entry name" value="Fungal_trans_2"/>
    <property type="match status" value="1"/>
</dbReference>